<reference evidence="2" key="1">
    <citation type="submission" date="2017-07" db="EMBL/GenBank/DDBJ databases">
        <title>Taro Niue Genome Assembly and Annotation.</title>
        <authorList>
            <person name="Atibalentja N."/>
            <person name="Keating K."/>
            <person name="Fields C.J."/>
        </authorList>
    </citation>
    <scope>NUCLEOTIDE SEQUENCE</scope>
    <source>
        <strain evidence="2">Niue_2</strain>
        <tissue evidence="2">Leaf</tissue>
    </source>
</reference>
<evidence type="ECO:0000256" key="1">
    <source>
        <dbReference type="SAM" id="MobiDB-lite"/>
    </source>
</evidence>
<feature type="non-terminal residue" evidence="2">
    <location>
        <position position="170"/>
    </location>
</feature>
<proteinExistence type="predicted"/>
<organism evidence="2 3">
    <name type="scientific">Colocasia esculenta</name>
    <name type="common">Wild taro</name>
    <name type="synonym">Arum esculentum</name>
    <dbReference type="NCBI Taxonomy" id="4460"/>
    <lineage>
        <taxon>Eukaryota</taxon>
        <taxon>Viridiplantae</taxon>
        <taxon>Streptophyta</taxon>
        <taxon>Embryophyta</taxon>
        <taxon>Tracheophyta</taxon>
        <taxon>Spermatophyta</taxon>
        <taxon>Magnoliopsida</taxon>
        <taxon>Liliopsida</taxon>
        <taxon>Araceae</taxon>
        <taxon>Aroideae</taxon>
        <taxon>Colocasieae</taxon>
        <taxon>Colocasia</taxon>
    </lineage>
</organism>
<protein>
    <submittedName>
        <fullName evidence="2">Uncharacterized protein</fullName>
    </submittedName>
</protein>
<evidence type="ECO:0000313" key="3">
    <source>
        <dbReference type="Proteomes" id="UP000652761"/>
    </source>
</evidence>
<dbReference type="Proteomes" id="UP000652761">
    <property type="component" value="Unassembled WGS sequence"/>
</dbReference>
<accession>A0A843TS99</accession>
<gene>
    <name evidence="2" type="ORF">Taro_005174</name>
</gene>
<comment type="caution">
    <text evidence="2">The sequence shown here is derived from an EMBL/GenBank/DDBJ whole genome shotgun (WGS) entry which is preliminary data.</text>
</comment>
<keyword evidence="3" id="KW-1185">Reference proteome</keyword>
<sequence length="170" mass="18040">AMDKTSGSGYHARVQVHELRQSVGYNPRVGRLRSESADSESGRPLATRLWGGNTDPPTGQSGLVYQADSGRLRPTQAESGPTQGRDRLGPTQPPDPTLPSLILRGAEVPSFLSAAFLFQKSLVPNAGSLASKKVGRGRRKKRGDAMDASCNGGIGMTVMYPVPPVLVQIC</sequence>
<evidence type="ECO:0000313" key="2">
    <source>
        <dbReference type="EMBL" id="MQL72837.1"/>
    </source>
</evidence>
<dbReference type="AlphaFoldDB" id="A0A843TS99"/>
<feature type="region of interest" description="Disordered" evidence="1">
    <location>
        <begin position="1"/>
        <end position="97"/>
    </location>
</feature>
<dbReference type="OrthoDB" id="618331at2759"/>
<dbReference type="EMBL" id="NMUH01000144">
    <property type="protein sequence ID" value="MQL72837.1"/>
    <property type="molecule type" value="Genomic_DNA"/>
</dbReference>
<name>A0A843TS99_COLES</name>